<dbReference type="PANTHER" id="PTHR23523">
    <property type="match status" value="1"/>
</dbReference>
<dbReference type="AlphaFoldDB" id="A0A921NB45"/>
<name>A0A921NB45_9BACL</name>
<feature type="transmembrane region" description="Helical" evidence="6">
    <location>
        <begin position="48"/>
        <end position="71"/>
    </location>
</feature>
<feature type="transmembrane region" description="Helical" evidence="6">
    <location>
        <begin position="78"/>
        <end position="97"/>
    </location>
</feature>
<dbReference type="PANTHER" id="PTHR23523:SF2">
    <property type="entry name" value="2-NITROIMIDAZOLE TRANSPORTER"/>
    <property type="match status" value="1"/>
</dbReference>
<evidence type="ECO:0000256" key="3">
    <source>
        <dbReference type="ARBA" id="ARBA00022692"/>
    </source>
</evidence>
<feature type="transmembrane region" description="Helical" evidence="6">
    <location>
        <begin position="341"/>
        <end position="360"/>
    </location>
</feature>
<feature type="domain" description="Major facilitator superfamily (MFS) profile" evidence="7">
    <location>
        <begin position="15"/>
        <end position="395"/>
    </location>
</feature>
<feature type="transmembrane region" description="Helical" evidence="6">
    <location>
        <begin position="7"/>
        <end position="28"/>
    </location>
</feature>
<evidence type="ECO:0000256" key="5">
    <source>
        <dbReference type="ARBA" id="ARBA00023136"/>
    </source>
</evidence>
<dbReference type="GO" id="GO:0022857">
    <property type="term" value="F:transmembrane transporter activity"/>
    <property type="evidence" value="ECO:0007669"/>
    <property type="project" value="InterPro"/>
</dbReference>
<keyword evidence="3 6" id="KW-0812">Transmembrane</keyword>
<feature type="transmembrane region" description="Helical" evidence="6">
    <location>
        <begin position="216"/>
        <end position="234"/>
    </location>
</feature>
<gene>
    <name evidence="8" type="ORF">K8V30_02810</name>
</gene>
<comment type="subcellular location">
    <subcellularLocation>
        <location evidence="1">Cell membrane</location>
        <topology evidence="1">Multi-pass membrane protein</topology>
    </subcellularLocation>
</comment>
<evidence type="ECO:0000313" key="8">
    <source>
        <dbReference type="EMBL" id="HJH10620.1"/>
    </source>
</evidence>
<dbReference type="InterPro" id="IPR020846">
    <property type="entry name" value="MFS_dom"/>
</dbReference>
<dbReference type="Gene3D" id="1.20.1250.20">
    <property type="entry name" value="MFS general substrate transporter like domains"/>
    <property type="match status" value="2"/>
</dbReference>
<dbReference type="Pfam" id="PF07690">
    <property type="entry name" value="MFS_1"/>
    <property type="match status" value="1"/>
</dbReference>
<feature type="transmembrane region" description="Helical" evidence="6">
    <location>
        <begin position="372"/>
        <end position="391"/>
    </location>
</feature>
<evidence type="ECO:0000256" key="6">
    <source>
        <dbReference type="SAM" id="Phobius"/>
    </source>
</evidence>
<evidence type="ECO:0000259" key="7">
    <source>
        <dbReference type="PROSITE" id="PS50850"/>
    </source>
</evidence>
<evidence type="ECO:0000256" key="4">
    <source>
        <dbReference type="ARBA" id="ARBA00022989"/>
    </source>
</evidence>
<dbReference type="PROSITE" id="PS50850">
    <property type="entry name" value="MFS"/>
    <property type="match status" value="1"/>
</dbReference>
<reference evidence="8" key="2">
    <citation type="submission" date="2021-09" db="EMBL/GenBank/DDBJ databases">
        <authorList>
            <person name="Gilroy R."/>
        </authorList>
    </citation>
    <scope>NUCLEOTIDE SEQUENCE</scope>
    <source>
        <strain evidence="8">CHK160-4876</strain>
    </source>
</reference>
<dbReference type="GO" id="GO:0005886">
    <property type="term" value="C:plasma membrane"/>
    <property type="evidence" value="ECO:0007669"/>
    <property type="project" value="UniProtKB-SubCell"/>
</dbReference>
<evidence type="ECO:0000256" key="1">
    <source>
        <dbReference type="ARBA" id="ARBA00004651"/>
    </source>
</evidence>
<dbReference type="Proteomes" id="UP000700212">
    <property type="component" value="Unassembled WGS sequence"/>
</dbReference>
<feature type="transmembrane region" description="Helical" evidence="6">
    <location>
        <begin position="169"/>
        <end position="188"/>
    </location>
</feature>
<evidence type="ECO:0000256" key="2">
    <source>
        <dbReference type="ARBA" id="ARBA00022448"/>
    </source>
</evidence>
<comment type="caution">
    <text evidence="8">The sequence shown here is derived from an EMBL/GenBank/DDBJ whole genome shotgun (WGS) entry which is preliminary data.</text>
</comment>
<evidence type="ECO:0000313" key="9">
    <source>
        <dbReference type="Proteomes" id="UP000700212"/>
    </source>
</evidence>
<keyword evidence="4 6" id="KW-1133">Transmembrane helix</keyword>
<dbReference type="InterPro" id="IPR011701">
    <property type="entry name" value="MFS"/>
</dbReference>
<dbReference type="EMBL" id="DYTV01000033">
    <property type="protein sequence ID" value="HJH10620.1"/>
    <property type="molecule type" value="Genomic_DNA"/>
</dbReference>
<keyword evidence="5 6" id="KW-0472">Membrane</keyword>
<feature type="transmembrane region" description="Helical" evidence="6">
    <location>
        <begin position="136"/>
        <end position="157"/>
    </location>
</feature>
<accession>A0A921NB45</accession>
<dbReference type="SUPFAM" id="SSF103473">
    <property type="entry name" value="MFS general substrate transporter"/>
    <property type="match status" value="1"/>
</dbReference>
<feature type="transmembrane region" description="Helical" evidence="6">
    <location>
        <begin position="103"/>
        <end position="124"/>
    </location>
</feature>
<proteinExistence type="predicted"/>
<keyword evidence="2" id="KW-0813">Transport</keyword>
<dbReference type="InterPro" id="IPR036259">
    <property type="entry name" value="MFS_trans_sf"/>
</dbReference>
<dbReference type="InterPro" id="IPR052524">
    <property type="entry name" value="MFS_Cyanate_Porter"/>
</dbReference>
<reference evidence="8" key="1">
    <citation type="journal article" date="2021" name="PeerJ">
        <title>Extensive microbial diversity within the chicken gut microbiome revealed by metagenomics and culture.</title>
        <authorList>
            <person name="Gilroy R."/>
            <person name="Ravi A."/>
            <person name="Getino M."/>
            <person name="Pursley I."/>
            <person name="Horton D.L."/>
            <person name="Alikhan N.F."/>
            <person name="Baker D."/>
            <person name="Gharbi K."/>
            <person name="Hall N."/>
            <person name="Watson M."/>
            <person name="Adriaenssens E.M."/>
            <person name="Foster-Nyarko E."/>
            <person name="Jarju S."/>
            <person name="Secka A."/>
            <person name="Antonio M."/>
            <person name="Oren A."/>
            <person name="Chaudhuri R.R."/>
            <person name="La Ragione R."/>
            <person name="Hildebrand F."/>
            <person name="Pallen M.J."/>
        </authorList>
    </citation>
    <scope>NUCLEOTIDE SEQUENCE</scope>
    <source>
        <strain evidence="8">CHK160-4876</strain>
    </source>
</reference>
<protein>
    <submittedName>
        <fullName evidence="8">MFS transporter</fullName>
    </submittedName>
</protein>
<organism evidence="8 9">
    <name type="scientific">Metalysinibacillus jejuensis</name>
    <dbReference type="NCBI Taxonomy" id="914327"/>
    <lineage>
        <taxon>Bacteria</taxon>
        <taxon>Bacillati</taxon>
        <taxon>Bacillota</taxon>
        <taxon>Bacilli</taxon>
        <taxon>Bacillales</taxon>
        <taxon>Caryophanaceae</taxon>
        <taxon>Metalysinibacillus</taxon>
    </lineage>
</organism>
<dbReference type="CDD" id="cd17339">
    <property type="entry name" value="MFS_NIMT_CynX_like"/>
    <property type="match status" value="1"/>
</dbReference>
<feature type="transmembrane region" description="Helical" evidence="6">
    <location>
        <begin position="281"/>
        <end position="300"/>
    </location>
</feature>
<sequence length="401" mass="42596">MNETSKKITWTAPTIILVIGIALIASTLRTPLTVVGPIITFIKDGLQISNVLAGFLTTIPLLAFAVVSPFAPKLSKRFGIELTLFFSMLLLALGIIMRSLGTTSLLVIGTVLIGVAISFGNVLMPSFLKLKFPMQVGMMMGIYSVAMNVSGGIGAGISHPIAVGSTLGWQAALGFSVGLALLAALVWAPQLKHNKPAPKATQTSLKPTIPLWKSKIAWAVAATMGLQSMIFYTSSAWLPEIFISQGLSPNKAGWMVSIMQLAQLPLTFAIPIVADKLSSQKLLAVLASILFAIGFLGIAFEITSLIVVWMIFLGCAGGTAFGLTMMLFTLRTKTAFAAADLSGFAQSTGYLLAAIGPVAFGYLHDVTGGWSIPIWTFLLATFAFFCTSYIASKDVFIDEQI</sequence>
<feature type="transmembrane region" description="Helical" evidence="6">
    <location>
        <begin position="254"/>
        <end position="274"/>
    </location>
</feature>
<feature type="transmembrane region" description="Helical" evidence="6">
    <location>
        <begin position="306"/>
        <end position="329"/>
    </location>
</feature>